<keyword evidence="6 7" id="KW-0472">Membrane</keyword>
<gene>
    <name evidence="8" type="ORF">GCM10023151_06600</name>
</gene>
<dbReference type="Pfam" id="PF03601">
    <property type="entry name" value="Cons_hypoth698"/>
    <property type="match status" value="1"/>
</dbReference>
<sequence>MAAQSNKNFQLVSNILLIILTILCIAGFLKASYALAAGLAWGWFFSGSHQLPLSSWASLLLKVAIVILGFTLPFGELVSHAGDSFWLTIAVITGAIILGLLLGKLFKLDNHQSWLISSGTAICGGSAIAAVGSSIKANQQQMVVSLAIVFLLNAVALFVYPAVGHWLELSQQQFGLWAALGIHDTSSVVGAAADYGAESLEVATTAKLARALWIIPVALLASFAVSSGKFRLTIPLFIVFFLLASSIGSFINLEALAGYIQPAAKNLFALSLLWMGTSLNKQAIKTIPIKALWLGVILWLVLSMSTLFAVIHW</sequence>
<evidence type="ECO:0000256" key="3">
    <source>
        <dbReference type="ARBA" id="ARBA00022475"/>
    </source>
</evidence>
<keyword evidence="3" id="KW-1003">Cell membrane</keyword>
<feature type="transmembrane region" description="Helical" evidence="7">
    <location>
        <begin position="112"/>
        <end position="131"/>
    </location>
</feature>
<evidence type="ECO:0000256" key="4">
    <source>
        <dbReference type="ARBA" id="ARBA00022692"/>
    </source>
</evidence>
<proteinExistence type="inferred from homology"/>
<dbReference type="Proteomes" id="UP001501011">
    <property type="component" value="Unassembled WGS sequence"/>
</dbReference>
<feature type="transmembrane region" description="Helical" evidence="7">
    <location>
        <begin position="85"/>
        <end position="106"/>
    </location>
</feature>
<feature type="transmembrane region" description="Helical" evidence="7">
    <location>
        <begin position="143"/>
        <end position="163"/>
    </location>
</feature>
<feature type="transmembrane region" description="Helical" evidence="7">
    <location>
        <begin position="56"/>
        <end position="78"/>
    </location>
</feature>
<protein>
    <submittedName>
        <fullName evidence="8">Sulfate exporter family transporter</fullName>
    </submittedName>
</protein>
<comment type="subcellular location">
    <subcellularLocation>
        <location evidence="1">Cell membrane</location>
        <topology evidence="1">Multi-pass membrane protein</topology>
    </subcellularLocation>
</comment>
<evidence type="ECO:0000256" key="1">
    <source>
        <dbReference type="ARBA" id="ARBA00004651"/>
    </source>
</evidence>
<dbReference type="EMBL" id="BAABFV010000001">
    <property type="protein sequence ID" value="GAA4357528.1"/>
    <property type="molecule type" value="Genomic_DNA"/>
</dbReference>
<evidence type="ECO:0000256" key="5">
    <source>
        <dbReference type="ARBA" id="ARBA00022989"/>
    </source>
</evidence>
<name>A0ABP8IF16_9GAMM</name>
<comment type="similarity">
    <text evidence="2">Belongs to the UPF0324 family.</text>
</comment>
<comment type="caution">
    <text evidence="8">The sequence shown here is derived from an EMBL/GenBank/DDBJ whole genome shotgun (WGS) entry which is preliminary data.</text>
</comment>
<evidence type="ECO:0000256" key="2">
    <source>
        <dbReference type="ARBA" id="ARBA00007977"/>
    </source>
</evidence>
<organism evidence="8 9">
    <name type="scientific">Kangiella marina</name>
    <dbReference type="NCBI Taxonomy" id="1079178"/>
    <lineage>
        <taxon>Bacteria</taxon>
        <taxon>Pseudomonadati</taxon>
        <taxon>Pseudomonadota</taxon>
        <taxon>Gammaproteobacteria</taxon>
        <taxon>Kangiellales</taxon>
        <taxon>Kangiellaceae</taxon>
        <taxon>Kangiella</taxon>
    </lineage>
</organism>
<feature type="transmembrane region" description="Helical" evidence="7">
    <location>
        <begin position="12"/>
        <end position="44"/>
    </location>
</feature>
<feature type="transmembrane region" description="Helical" evidence="7">
    <location>
        <begin position="208"/>
        <end position="225"/>
    </location>
</feature>
<feature type="transmembrane region" description="Helical" evidence="7">
    <location>
        <begin position="232"/>
        <end position="253"/>
    </location>
</feature>
<feature type="transmembrane region" description="Helical" evidence="7">
    <location>
        <begin position="259"/>
        <end position="279"/>
    </location>
</feature>
<dbReference type="PANTHER" id="PTHR30106:SF1">
    <property type="entry name" value="UPF0324 MEMBRANE PROTEIN FN0533"/>
    <property type="match status" value="1"/>
</dbReference>
<evidence type="ECO:0000256" key="6">
    <source>
        <dbReference type="ARBA" id="ARBA00023136"/>
    </source>
</evidence>
<keyword evidence="5 7" id="KW-1133">Transmembrane helix</keyword>
<evidence type="ECO:0000313" key="8">
    <source>
        <dbReference type="EMBL" id="GAA4357528.1"/>
    </source>
</evidence>
<dbReference type="PANTHER" id="PTHR30106">
    <property type="entry name" value="INNER MEMBRANE PROTEIN YEIH-RELATED"/>
    <property type="match status" value="1"/>
</dbReference>
<keyword evidence="4 7" id="KW-0812">Transmembrane</keyword>
<accession>A0ABP8IF16</accession>
<evidence type="ECO:0000313" key="9">
    <source>
        <dbReference type="Proteomes" id="UP001501011"/>
    </source>
</evidence>
<evidence type="ECO:0000256" key="7">
    <source>
        <dbReference type="SAM" id="Phobius"/>
    </source>
</evidence>
<feature type="transmembrane region" description="Helical" evidence="7">
    <location>
        <begin position="291"/>
        <end position="311"/>
    </location>
</feature>
<keyword evidence="9" id="KW-1185">Reference proteome</keyword>
<dbReference type="RefSeq" id="WP_345291775.1">
    <property type="nucleotide sequence ID" value="NZ_BAABFV010000001.1"/>
</dbReference>
<dbReference type="InterPro" id="IPR018383">
    <property type="entry name" value="UPF0324_pro"/>
</dbReference>
<reference evidence="9" key="1">
    <citation type="journal article" date="2019" name="Int. J. Syst. Evol. Microbiol.">
        <title>The Global Catalogue of Microorganisms (GCM) 10K type strain sequencing project: providing services to taxonomists for standard genome sequencing and annotation.</title>
        <authorList>
            <consortium name="The Broad Institute Genomics Platform"/>
            <consortium name="The Broad Institute Genome Sequencing Center for Infectious Disease"/>
            <person name="Wu L."/>
            <person name="Ma J."/>
        </authorList>
    </citation>
    <scope>NUCLEOTIDE SEQUENCE [LARGE SCALE GENOMIC DNA]</scope>
    <source>
        <strain evidence="9">JCM 17728</strain>
    </source>
</reference>